<organism evidence="3 4">
    <name type="scientific">Orientia tsutsugamushi str. Gilliam</name>
    <dbReference type="NCBI Taxonomy" id="1359184"/>
    <lineage>
        <taxon>Bacteria</taxon>
        <taxon>Pseudomonadati</taxon>
        <taxon>Pseudomonadota</taxon>
        <taxon>Alphaproteobacteria</taxon>
        <taxon>Rickettsiales</taxon>
        <taxon>Rickettsiaceae</taxon>
        <taxon>Rickettsieae</taxon>
        <taxon>Orientia</taxon>
    </lineage>
</organism>
<keyword evidence="1" id="KW-0472">Membrane</keyword>
<proteinExistence type="predicted"/>
<evidence type="ECO:0000313" key="3">
    <source>
        <dbReference type="EMBL" id="KJV52107.1"/>
    </source>
</evidence>
<sequence>MKELVILLAIVMSITANNCYAAAGCVGRFVNPITDVCWKCLFPITIAGFKVVSSSMPDTNASGRLICLFVLSQGFQCLYLVFLLDFGSQYAL</sequence>
<dbReference type="AlphaFoldDB" id="A0A0F3M9F7"/>
<dbReference type="Proteomes" id="UP000033769">
    <property type="component" value="Unassembled WGS sequence"/>
</dbReference>
<name>A0A0F3M9F7_ORITS</name>
<feature type="signal peptide" evidence="2">
    <location>
        <begin position="1"/>
        <end position="21"/>
    </location>
</feature>
<dbReference type="Pfam" id="PF06834">
    <property type="entry name" value="TraU"/>
    <property type="match status" value="1"/>
</dbReference>
<comment type="caution">
    <text evidence="3">The sequence shown here is derived from an EMBL/GenBank/DDBJ whole genome shotgun (WGS) entry which is preliminary data.</text>
</comment>
<dbReference type="EMBL" id="LANO01000030">
    <property type="protein sequence ID" value="KJV52107.1"/>
    <property type="molecule type" value="Genomic_DNA"/>
</dbReference>
<evidence type="ECO:0000256" key="2">
    <source>
        <dbReference type="SAM" id="SignalP"/>
    </source>
</evidence>
<keyword evidence="1" id="KW-1133">Transmembrane helix</keyword>
<gene>
    <name evidence="3" type="ORF">OTSGILL_1739</name>
</gene>
<keyword evidence="1" id="KW-0812">Transmembrane</keyword>
<keyword evidence="2" id="KW-0732">Signal</keyword>
<dbReference type="InterPro" id="IPR009649">
    <property type="entry name" value="TraU"/>
</dbReference>
<dbReference type="PROSITE" id="PS51257">
    <property type="entry name" value="PROKAR_LIPOPROTEIN"/>
    <property type="match status" value="1"/>
</dbReference>
<protein>
    <submittedName>
        <fullName evidence="3">Putative conjugative transfer protein TraU</fullName>
    </submittedName>
</protein>
<feature type="chain" id="PRO_5002464750" evidence="2">
    <location>
        <begin position="22"/>
        <end position="92"/>
    </location>
</feature>
<evidence type="ECO:0000313" key="4">
    <source>
        <dbReference type="Proteomes" id="UP000033769"/>
    </source>
</evidence>
<evidence type="ECO:0000256" key="1">
    <source>
        <dbReference type="SAM" id="Phobius"/>
    </source>
</evidence>
<feature type="transmembrane region" description="Helical" evidence="1">
    <location>
        <begin position="63"/>
        <end position="84"/>
    </location>
</feature>
<reference evidence="3 4" key="1">
    <citation type="submission" date="2015-02" db="EMBL/GenBank/DDBJ databases">
        <title>Genome Sequencing of Rickettsiales.</title>
        <authorList>
            <person name="Daugherty S.C."/>
            <person name="Su Q."/>
            <person name="Abolude K."/>
            <person name="Beier-Sexton M."/>
            <person name="Carlyon J.A."/>
            <person name="Carter R."/>
            <person name="Day N.P."/>
            <person name="Dumler S.J."/>
            <person name="Dyachenko V."/>
            <person name="Godinez A."/>
            <person name="Kurtti T.J."/>
            <person name="Lichay M."/>
            <person name="Mullins K.E."/>
            <person name="Ott S."/>
            <person name="Pappas-Brown V."/>
            <person name="Paris D.H."/>
            <person name="Patel P."/>
            <person name="Richards A.L."/>
            <person name="Sadzewicz L."/>
            <person name="Sears K."/>
            <person name="Seidman D."/>
            <person name="Sengamalay N."/>
            <person name="Stenos J."/>
            <person name="Tallon L.J."/>
            <person name="Vincent G."/>
            <person name="Fraser C.M."/>
            <person name="Munderloh U."/>
            <person name="Dunning-Hotopp J.C."/>
        </authorList>
    </citation>
    <scope>NUCLEOTIDE SEQUENCE [LARGE SCALE GENOMIC DNA]</scope>
    <source>
        <strain evidence="3 4">Gilliam</strain>
    </source>
</reference>
<accession>A0A0F3M9F7</accession>